<dbReference type="EMBL" id="SPVF01000197">
    <property type="protein sequence ID" value="TFW16936.1"/>
    <property type="molecule type" value="Genomic_DNA"/>
</dbReference>
<sequence length="67" mass="6764">MTDKTKAVDFDNIDVASLDIEGLEVVTLKDAMALPETGASSGISSCNSCSSCGSSSCVAMDSAQVAE</sequence>
<gene>
    <name evidence="1" type="ORF">E4L96_15390</name>
</gene>
<evidence type="ECO:0000313" key="2">
    <source>
        <dbReference type="Proteomes" id="UP000298438"/>
    </source>
</evidence>
<dbReference type="NCBIfam" id="NF033400">
    <property type="entry name" value="thiazolyl_B"/>
    <property type="match status" value="1"/>
</dbReference>
<dbReference type="AlphaFoldDB" id="A0A4Y9S6B8"/>
<dbReference type="Pfam" id="PF19409">
    <property type="entry name" value="Thiopep_pre"/>
    <property type="match status" value="1"/>
</dbReference>
<protein>
    <submittedName>
        <fullName evidence="1">Thiazolylpeptide-type bacteriocin</fullName>
    </submittedName>
</protein>
<proteinExistence type="predicted"/>
<dbReference type="InterPro" id="IPR023895">
    <property type="entry name" value="Thiopep_bacteriocin_prcur"/>
</dbReference>
<keyword evidence="2" id="KW-1185">Reference proteome</keyword>
<evidence type="ECO:0000313" key="1">
    <source>
        <dbReference type="EMBL" id="TFW16936.1"/>
    </source>
</evidence>
<reference evidence="1 2" key="1">
    <citation type="submission" date="2019-03" db="EMBL/GenBank/DDBJ databases">
        <title>Draft Genome Sequence of Massilia arenosa sp. nov., a Novel Massilia Species Isolated from a Sandy-loam Maize Soil.</title>
        <authorList>
            <person name="Raths R."/>
            <person name="Peta V."/>
            <person name="Bucking H."/>
        </authorList>
    </citation>
    <scope>NUCLEOTIDE SEQUENCE [LARGE SCALE GENOMIC DNA]</scope>
    <source>
        <strain evidence="1 2">MC02</strain>
    </source>
</reference>
<dbReference type="Proteomes" id="UP000298438">
    <property type="component" value="Unassembled WGS sequence"/>
</dbReference>
<name>A0A4Y9S6B8_9BURK</name>
<dbReference type="NCBIfam" id="TIGR03892">
    <property type="entry name" value="thiopep_precurs"/>
    <property type="match status" value="1"/>
</dbReference>
<comment type="caution">
    <text evidence="1">The sequence shown here is derived from an EMBL/GenBank/DDBJ whole genome shotgun (WGS) entry which is preliminary data.</text>
</comment>
<organism evidence="1 2">
    <name type="scientific">Zemynaea arenosa</name>
    <dbReference type="NCBI Taxonomy" id="2561931"/>
    <lineage>
        <taxon>Bacteria</taxon>
        <taxon>Pseudomonadati</taxon>
        <taxon>Pseudomonadota</taxon>
        <taxon>Betaproteobacteria</taxon>
        <taxon>Burkholderiales</taxon>
        <taxon>Oxalobacteraceae</taxon>
        <taxon>Telluria group</taxon>
        <taxon>Zemynaea</taxon>
    </lineage>
</organism>
<dbReference type="RefSeq" id="WP_135208107.1">
    <property type="nucleotide sequence ID" value="NZ_SPVF01000197.1"/>
</dbReference>
<accession>A0A4Y9S6B8</accession>